<dbReference type="PANTHER" id="PTHR23354:SF122">
    <property type="entry name" value="GTPASE-ACTIVATING PROTEIN SKYWALKER"/>
    <property type="match status" value="1"/>
</dbReference>
<gene>
    <name evidence="2" type="ORF">CYY_007588</name>
</gene>
<organism evidence="2 3">
    <name type="scientific">Polysphondylium violaceum</name>
    <dbReference type="NCBI Taxonomy" id="133409"/>
    <lineage>
        <taxon>Eukaryota</taxon>
        <taxon>Amoebozoa</taxon>
        <taxon>Evosea</taxon>
        <taxon>Eumycetozoa</taxon>
        <taxon>Dictyostelia</taxon>
        <taxon>Dictyosteliales</taxon>
        <taxon>Dictyosteliaceae</taxon>
        <taxon>Polysphondylium</taxon>
    </lineage>
</organism>
<dbReference type="Pfam" id="PF07534">
    <property type="entry name" value="TLD"/>
    <property type="match status" value="1"/>
</dbReference>
<dbReference type="Proteomes" id="UP000695562">
    <property type="component" value="Unassembled WGS sequence"/>
</dbReference>
<comment type="caution">
    <text evidence="2">The sequence shown here is derived from an EMBL/GenBank/DDBJ whole genome shotgun (WGS) entry which is preliminary data.</text>
</comment>
<reference evidence="2" key="1">
    <citation type="submission" date="2020-01" db="EMBL/GenBank/DDBJ databases">
        <title>Development of genomics and gene disruption for Polysphondylium violaceum indicates a role for the polyketide synthase stlB in stalk morphogenesis.</title>
        <authorList>
            <person name="Narita B."/>
            <person name="Kawabe Y."/>
            <person name="Kin K."/>
            <person name="Saito T."/>
            <person name="Gibbs R."/>
            <person name="Kuspa A."/>
            <person name="Muzny D."/>
            <person name="Queller D."/>
            <person name="Richards S."/>
            <person name="Strassman J."/>
            <person name="Sucgang R."/>
            <person name="Worley K."/>
            <person name="Schaap P."/>
        </authorList>
    </citation>
    <scope>NUCLEOTIDE SEQUENCE</scope>
    <source>
        <strain evidence="2">QSvi11</strain>
    </source>
</reference>
<dbReference type="SMART" id="SM00584">
    <property type="entry name" value="TLDc"/>
    <property type="match status" value="1"/>
</dbReference>
<dbReference type="AlphaFoldDB" id="A0A8J4V239"/>
<sequence length="283" mass="32270">METKNIIDDNARLQQENWEFKKAGCSNKDHISLILQIEKKDKKLEKCARIIIENKQERDQFIKEMVLLEKKEAQIRSNHDEKDKEIQVLKEKLIASEKSLAEHKVSLKYFALESKLIDYIAFNTIKNWIDKSPKNYSFKIIYRASDHGFSALSFHSACDGEGPTVTVIKTTDGCVFGGYNSQSWISAKKFNGFDENCFIFTLVNKHGIPPTKYIPASTKSNYSYCSSAVGPCFGFGDIQTEGQKGTQSFPDTYLDTTGKGESTLTPSYEFIIQDYEVYQCFVD</sequence>
<dbReference type="PROSITE" id="PS51886">
    <property type="entry name" value="TLDC"/>
    <property type="match status" value="1"/>
</dbReference>
<evidence type="ECO:0000313" key="3">
    <source>
        <dbReference type="Proteomes" id="UP000695562"/>
    </source>
</evidence>
<feature type="domain" description="TLDc" evidence="1">
    <location>
        <begin position="115"/>
        <end position="281"/>
    </location>
</feature>
<evidence type="ECO:0000313" key="2">
    <source>
        <dbReference type="EMBL" id="KAF2071102.1"/>
    </source>
</evidence>
<dbReference type="OrthoDB" id="25620at2759"/>
<proteinExistence type="predicted"/>
<dbReference type="PANTHER" id="PTHR23354">
    <property type="entry name" value="NUCLEOLAR PROTEIN 7/ESTROGEN RECEPTOR COACTIVATOR-RELATED"/>
    <property type="match status" value="1"/>
</dbReference>
<evidence type="ECO:0000259" key="1">
    <source>
        <dbReference type="PROSITE" id="PS51886"/>
    </source>
</evidence>
<accession>A0A8J4V239</accession>
<keyword evidence="3" id="KW-1185">Reference proteome</keyword>
<name>A0A8J4V239_9MYCE</name>
<dbReference type="InterPro" id="IPR006571">
    <property type="entry name" value="TLDc_dom"/>
</dbReference>
<dbReference type="EMBL" id="AJWJ01000413">
    <property type="protein sequence ID" value="KAF2071102.1"/>
    <property type="molecule type" value="Genomic_DNA"/>
</dbReference>
<protein>
    <recommendedName>
        <fullName evidence="1">TLDc domain-containing protein</fullName>
    </recommendedName>
</protein>